<feature type="transmembrane region" description="Helical" evidence="7">
    <location>
        <begin position="270"/>
        <end position="288"/>
    </location>
</feature>
<keyword evidence="6 7" id="KW-0472">Membrane</keyword>
<dbReference type="EMBL" id="JBHSMC010000001">
    <property type="protein sequence ID" value="MFC5463383.1"/>
    <property type="molecule type" value="Genomic_DNA"/>
</dbReference>
<dbReference type="InterPro" id="IPR036259">
    <property type="entry name" value="MFS_trans_sf"/>
</dbReference>
<feature type="transmembrane region" description="Helical" evidence="7">
    <location>
        <begin position="386"/>
        <end position="405"/>
    </location>
</feature>
<name>A0ABW0LCC1_9BACI</name>
<dbReference type="InterPro" id="IPR005829">
    <property type="entry name" value="Sugar_transporter_CS"/>
</dbReference>
<dbReference type="PANTHER" id="PTHR43124">
    <property type="entry name" value="PURINE EFFLUX PUMP PBUE"/>
    <property type="match status" value="1"/>
</dbReference>
<feature type="transmembrane region" description="Helical" evidence="7">
    <location>
        <begin position="300"/>
        <end position="318"/>
    </location>
</feature>
<keyword evidence="10" id="KW-1185">Reference proteome</keyword>
<gene>
    <name evidence="9" type="ORF">ACFPM4_01305</name>
</gene>
<dbReference type="InterPro" id="IPR011701">
    <property type="entry name" value="MFS"/>
</dbReference>
<dbReference type="Gene3D" id="1.20.1250.20">
    <property type="entry name" value="MFS general substrate transporter like domains"/>
    <property type="match status" value="1"/>
</dbReference>
<dbReference type="InterPro" id="IPR050189">
    <property type="entry name" value="MFS_Efflux_Transporters"/>
</dbReference>
<feature type="domain" description="Major facilitator superfamily (MFS) profile" evidence="8">
    <location>
        <begin position="22"/>
        <end position="412"/>
    </location>
</feature>
<proteinExistence type="predicted"/>
<evidence type="ECO:0000256" key="5">
    <source>
        <dbReference type="ARBA" id="ARBA00022989"/>
    </source>
</evidence>
<feature type="transmembrane region" description="Helical" evidence="7">
    <location>
        <begin position="114"/>
        <end position="142"/>
    </location>
</feature>
<evidence type="ECO:0000256" key="1">
    <source>
        <dbReference type="ARBA" id="ARBA00004651"/>
    </source>
</evidence>
<dbReference type="InterPro" id="IPR020846">
    <property type="entry name" value="MFS_dom"/>
</dbReference>
<reference evidence="10" key="1">
    <citation type="journal article" date="2019" name="Int. J. Syst. Evol. Microbiol.">
        <title>The Global Catalogue of Microorganisms (GCM) 10K type strain sequencing project: providing services to taxonomists for standard genome sequencing and annotation.</title>
        <authorList>
            <consortium name="The Broad Institute Genomics Platform"/>
            <consortium name="The Broad Institute Genome Sequencing Center for Infectious Disease"/>
            <person name="Wu L."/>
            <person name="Ma J."/>
        </authorList>
    </citation>
    <scope>NUCLEOTIDE SEQUENCE [LARGE SCALE GENOMIC DNA]</scope>
    <source>
        <strain evidence="10">CGMCC 1.12237</strain>
    </source>
</reference>
<evidence type="ECO:0000259" key="8">
    <source>
        <dbReference type="PROSITE" id="PS50850"/>
    </source>
</evidence>
<feature type="transmembrane region" description="Helical" evidence="7">
    <location>
        <begin position="188"/>
        <end position="204"/>
    </location>
</feature>
<comment type="caution">
    <text evidence="9">The sequence shown here is derived from an EMBL/GenBank/DDBJ whole genome shotgun (WGS) entry which is preliminary data.</text>
</comment>
<comment type="subcellular location">
    <subcellularLocation>
        <location evidence="1">Cell membrane</location>
        <topology evidence="1">Multi-pass membrane protein</topology>
    </subcellularLocation>
</comment>
<dbReference type="CDD" id="cd17474">
    <property type="entry name" value="MFS_YfmO_like"/>
    <property type="match status" value="1"/>
</dbReference>
<accession>A0ABW0LCC1</accession>
<dbReference type="PROSITE" id="PS00217">
    <property type="entry name" value="SUGAR_TRANSPORT_2"/>
    <property type="match status" value="1"/>
</dbReference>
<keyword evidence="4 7" id="KW-0812">Transmembrane</keyword>
<feature type="transmembrane region" description="Helical" evidence="7">
    <location>
        <begin position="324"/>
        <end position="347"/>
    </location>
</feature>
<keyword evidence="2" id="KW-0813">Transport</keyword>
<organism evidence="9 10">
    <name type="scientific">Lederbergia graminis</name>
    <dbReference type="NCBI Taxonomy" id="735518"/>
    <lineage>
        <taxon>Bacteria</taxon>
        <taxon>Bacillati</taxon>
        <taxon>Bacillota</taxon>
        <taxon>Bacilli</taxon>
        <taxon>Bacillales</taxon>
        <taxon>Bacillaceae</taxon>
        <taxon>Lederbergia</taxon>
    </lineage>
</organism>
<dbReference type="PROSITE" id="PS00216">
    <property type="entry name" value="SUGAR_TRANSPORT_1"/>
    <property type="match status" value="1"/>
</dbReference>
<protein>
    <submittedName>
        <fullName evidence="9">MFS transporter</fullName>
    </submittedName>
</protein>
<evidence type="ECO:0000256" key="4">
    <source>
        <dbReference type="ARBA" id="ARBA00022692"/>
    </source>
</evidence>
<evidence type="ECO:0000313" key="9">
    <source>
        <dbReference type="EMBL" id="MFC5463383.1"/>
    </source>
</evidence>
<dbReference type="PANTHER" id="PTHR43124:SF3">
    <property type="entry name" value="CHLORAMPHENICOL EFFLUX PUMP RV0191"/>
    <property type="match status" value="1"/>
</dbReference>
<evidence type="ECO:0000256" key="3">
    <source>
        <dbReference type="ARBA" id="ARBA00022475"/>
    </source>
</evidence>
<dbReference type="PROSITE" id="PS50850">
    <property type="entry name" value="MFS"/>
    <property type="match status" value="1"/>
</dbReference>
<feature type="transmembrane region" description="Helical" evidence="7">
    <location>
        <begin position="163"/>
        <end position="182"/>
    </location>
</feature>
<evidence type="ECO:0000256" key="6">
    <source>
        <dbReference type="ARBA" id="ARBA00023136"/>
    </source>
</evidence>
<feature type="transmembrane region" description="Helical" evidence="7">
    <location>
        <begin position="87"/>
        <end position="108"/>
    </location>
</feature>
<evidence type="ECO:0000256" key="2">
    <source>
        <dbReference type="ARBA" id="ARBA00022448"/>
    </source>
</evidence>
<feature type="transmembrane region" description="Helical" evidence="7">
    <location>
        <begin position="232"/>
        <end position="258"/>
    </location>
</feature>
<dbReference type="RefSeq" id="WP_382346760.1">
    <property type="nucleotide sequence ID" value="NZ_JBHSMC010000001.1"/>
</dbReference>
<dbReference type="Proteomes" id="UP001596147">
    <property type="component" value="Unassembled WGS sequence"/>
</dbReference>
<sequence>MDLFEHSIGKTVNKKPKVSKMALVSIATIPLIMTLGNSMLIPILPLLEIQLEITKLQSSYIIMVYSIVAIFLIPVAGFLSDKYGRKVVIVPSLILAGLGGLICAWAAWKLDPSPAFIWIIIGRILQGVGAAGAFPIVIPLVGDLYKDEHEVSTSLGIIETSNTFGKVLSPIVGSFFAGIIWFFPFWSIPMFCLISLILIIIFVRKPKGDEEPLSFRKFTKNTKEIFKEHKKWLFAVFIIGAIVMFILFGLLFYLSSILEDKYGYDGLKKGFLLAIPLAALCVASFTTGKMIKDNLSRMKWITFFSILLTGAMVGLTLISDKFVFLIVIFLISGIGIGAALPCLDAIITQSIDKEMRGTITSIFSAMRFAGVAAGPPIVAILMQDKIIDMVLVLGVLSIIAALLALKAIKPNDKKENDKTKVELKLQIE</sequence>
<feature type="transmembrane region" description="Helical" evidence="7">
    <location>
        <begin position="21"/>
        <end position="47"/>
    </location>
</feature>
<evidence type="ECO:0000256" key="7">
    <source>
        <dbReference type="SAM" id="Phobius"/>
    </source>
</evidence>
<feature type="transmembrane region" description="Helical" evidence="7">
    <location>
        <begin position="359"/>
        <end position="380"/>
    </location>
</feature>
<keyword evidence="3" id="KW-1003">Cell membrane</keyword>
<dbReference type="SUPFAM" id="SSF103473">
    <property type="entry name" value="MFS general substrate transporter"/>
    <property type="match status" value="1"/>
</dbReference>
<feature type="transmembrane region" description="Helical" evidence="7">
    <location>
        <begin position="59"/>
        <end position="80"/>
    </location>
</feature>
<keyword evidence="5 7" id="KW-1133">Transmembrane helix</keyword>
<evidence type="ECO:0000313" key="10">
    <source>
        <dbReference type="Proteomes" id="UP001596147"/>
    </source>
</evidence>
<dbReference type="Pfam" id="PF07690">
    <property type="entry name" value="MFS_1"/>
    <property type="match status" value="1"/>
</dbReference>